<dbReference type="InterPro" id="IPR027275">
    <property type="entry name" value="PRC-brl_dom"/>
</dbReference>
<feature type="domain" description="PRC-barrel" evidence="1">
    <location>
        <begin position="1"/>
        <end position="78"/>
    </location>
</feature>
<dbReference type="SUPFAM" id="SSF50346">
    <property type="entry name" value="PRC-barrel domain"/>
    <property type="match status" value="1"/>
</dbReference>
<dbReference type="Gene3D" id="2.30.30.240">
    <property type="entry name" value="PRC-barrel domain"/>
    <property type="match status" value="1"/>
</dbReference>
<comment type="caution">
    <text evidence="2">The sequence shown here is derived from an EMBL/GenBank/DDBJ whole genome shotgun (WGS) entry which is preliminary data.</text>
</comment>
<proteinExistence type="predicted"/>
<dbReference type="RefSeq" id="WP_117453589.1">
    <property type="nucleotide sequence ID" value="NZ_JAKVPQ010000010.1"/>
</dbReference>
<sequence length="80" mass="9099">MRYSDIVGKQVINIRNGALIGTVCDLAFDPCSYLIYAIYACPPRSCIKKCFPFFFGKEEIEIDVKEIENIQGDVILVRFS</sequence>
<reference evidence="2 3" key="1">
    <citation type="submission" date="2022-02" db="EMBL/GenBank/DDBJ databases">
        <title>Genome of Erysipelotrichaceae sp. nov. NSJ-176 isolated from human feces.</title>
        <authorList>
            <person name="Abdugheni R."/>
        </authorList>
    </citation>
    <scope>NUCLEOTIDE SEQUENCE [LARGE SCALE GENOMIC DNA]</scope>
    <source>
        <strain evidence="2 3">NSJ-176</strain>
    </source>
</reference>
<evidence type="ECO:0000313" key="3">
    <source>
        <dbReference type="Proteomes" id="UP001202402"/>
    </source>
</evidence>
<organism evidence="2 3">
    <name type="scientific">Amedibacillus hominis</name>
    <dbReference type="NCBI Taxonomy" id="2897776"/>
    <lineage>
        <taxon>Bacteria</taxon>
        <taxon>Bacillati</taxon>
        <taxon>Bacillota</taxon>
        <taxon>Erysipelotrichia</taxon>
        <taxon>Erysipelotrichales</taxon>
        <taxon>Erysipelotrichaceae</taxon>
        <taxon>Amedibacillus</taxon>
    </lineage>
</organism>
<dbReference type="InterPro" id="IPR011033">
    <property type="entry name" value="PRC_barrel-like_sf"/>
</dbReference>
<dbReference type="EMBL" id="JAKVPQ010000010">
    <property type="protein sequence ID" value="MCH4286031.1"/>
    <property type="molecule type" value="Genomic_DNA"/>
</dbReference>
<accession>A0ABS9R8P0</accession>
<dbReference type="Proteomes" id="UP001202402">
    <property type="component" value="Unassembled WGS sequence"/>
</dbReference>
<evidence type="ECO:0000259" key="1">
    <source>
        <dbReference type="Pfam" id="PF05239"/>
    </source>
</evidence>
<evidence type="ECO:0000313" key="2">
    <source>
        <dbReference type="EMBL" id="MCH4286031.1"/>
    </source>
</evidence>
<dbReference type="Pfam" id="PF05239">
    <property type="entry name" value="PRC"/>
    <property type="match status" value="1"/>
</dbReference>
<protein>
    <submittedName>
        <fullName evidence="2">PRC-barrel domain-containing protein</fullName>
    </submittedName>
</protein>
<gene>
    <name evidence="2" type="ORF">LQE99_12955</name>
</gene>
<name>A0ABS9R8P0_9FIRM</name>
<keyword evidence="3" id="KW-1185">Reference proteome</keyword>